<evidence type="ECO:0000256" key="2">
    <source>
        <dbReference type="ARBA" id="ARBA00022692"/>
    </source>
</evidence>
<dbReference type="Proteomes" id="UP001212997">
    <property type="component" value="Unassembled WGS sequence"/>
</dbReference>
<proteinExistence type="predicted"/>
<accession>A0AAD5UZV1</accession>
<dbReference type="GO" id="GO:0016020">
    <property type="term" value="C:membrane"/>
    <property type="evidence" value="ECO:0007669"/>
    <property type="project" value="UniProtKB-SubCell"/>
</dbReference>
<feature type="transmembrane region" description="Helical" evidence="6">
    <location>
        <begin position="174"/>
        <end position="201"/>
    </location>
</feature>
<evidence type="ECO:0000313" key="7">
    <source>
        <dbReference type="EMBL" id="KAJ3482436.1"/>
    </source>
</evidence>
<sequence length="344" mass="37637">MAFLSSSPLQFISSIPPVTRAFTAATVVSSLLYYFLSWSGGPDFQGAYLVLIPGSSIFYPWTFVTSALVEVTIFELVFSLIVIPPSLRYLERLWGAVETLKFIVVSVGVSNIIAFVLNWLEYLVLRNPIFLYAQLYHGQMALQIAVLVAFTQVIPEHQVQVLGVFKARVKTIPMAYVTFSTIMCLLGFQCPYIVIQFGWLVSYIWLRFYKKNTDTLGAPAYGDRSETFAFVNWFPPLIHGPISSLANFAHSLATKFRVIPLSGSEGEPVVYTPVPGSARAEAERRRAMALKALDQRLAGGASPSSRNTSVSSSGPSGLRPPSVVENHQPNPGPAEGGKDASSAV</sequence>
<name>A0AAD5UZV1_9APHY</name>
<dbReference type="AlphaFoldDB" id="A0AAD5UZV1"/>
<dbReference type="InterPro" id="IPR035952">
    <property type="entry name" value="Rhomboid-like_sf"/>
</dbReference>
<keyword evidence="3 6" id="KW-1133">Transmembrane helix</keyword>
<organism evidence="7 8">
    <name type="scientific">Meripilus lineatus</name>
    <dbReference type="NCBI Taxonomy" id="2056292"/>
    <lineage>
        <taxon>Eukaryota</taxon>
        <taxon>Fungi</taxon>
        <taxon>Dikarya</taxon>
        <taxon>Basidiomycota</taxon>
        <taxon>Agaricomycotina</taxon>
        <taxon>Agaricomycetes</taxon>
        <taxon>Polyporales</taxon>
        <taxon>Meripilaceae</taxon>
        <taxon>Meripilus</taxon>
    </lineage>
</organism>
<evidence type="ECO:0000256" key="3">
    <source>
        <dbReference type="ARBA" id="ARBA00022989"/>
    </source>
</evidence>
<comment type="caution">
    <text evidence="7">The sequence shown here is derived from an EMBL/GenBank/DDBJ whole genome shotgun (WGS) entry which is preliminary data.</text>
</comment>
<dbReference type="PANTHER" id="PTHR13377">
    <property type="entry name" value="PLACENTAL PROTEIN 6"/>
    <property type="match status" value="1"/>
</dbReference>
<feature type="region of interest" description="Disordered" evidence="5">
    <location>
        <begin position="296"/>
        <end position="344"/>
    </location>
</feature>
<dbReference type="Gene3D" id="1.20.1540.10">
    <property type="entry name" value="Rhomboid-like"/>
    <property type="match status" value="1"/>
</dbReference>
<dbReference type="Pfam" id="PF08551">
    <property type="entry name" value="DUF1751"/>
    <property type="match status" value="1"/>
</dbReference>
<feature type="compositionally biased region" description="Low complexity" evidence="5">
    <location>
        <begin position="302"/>
        <end position="323"/>
    </location>
</feature>
<reference evidence="7" key="1">
    <citation type="submission" date="2022-07" db="EMBL/GenBank/DDBJ databases">
        <title>Genome Sequence of Physisporinus lineatus.</title>
        <authorList>
            <person name="Buettner E."/>
        </authorList>
    </citation>
    <scope>NUCLEOTIDE SEQUENCE</scope>
    <source>
        <strain evidence="7">VT162</strain>
    </source>
</reference>
<feature type="transmembrane region" description="Helical" evidence="6">
    <location>
        <begin position="58"/>
        <end position="82"/>
    </location>
</feature>
<dbReference type="FunFam" id="1.20.1540.10:FF:000004">
    <property type="entry name" value="Transmembrane protein 115"/>
    <property type="match status" value="1"/>
</dbReference>
<protein>
    <recommendedName>
        <fullName evidence="9">Eukaryotic integral membrane protein</fullName>
    </recommendedName>
</protein>
<evidence type="ECO:0000256" key="6">
    <source>
        <dbReference type="SAM" id="Phobius"/>
    </source>
</evidence>
<dbReference type="GO" id="GO:0006890">
    <property type="term" value="P:retrograde vesicle-mediated transport, Golgi to endoplasmic reticulum"/>
    <property type="evidence" value="ECO:0007669"/>
    <property type="project" value="InterPro"/>
</dbReference>
<dbReference type="SMART" id="SM01160">
    <property type="entry name" value="DUF1751"/>
    <property type="match status" value="1"/>
</dbReference>
<evidence type="ECO:0000313" key="8">
    <source>
        <dbReference type="Proteomes" id="UP001212997"/>
    </source>
</evidence>
<evidence type="ECO:0000256" key="1">
    <source>
        <dbReference type="ARBA" id="ARBA00004141"/>
    </source>
</evidence>
<keyword evidence="4 6" id="KW-0472">Membrane</keyword>
<dbReference type="InterPro" id="IPR013861">
    <property type="entry name" value="TMEM115/Pdh1/Rbl19"/>
</dbReference>
<evidence type="ECO:0000256" key="4">
    <source>
        <dbReference type="ARBA" id="ARBA00023136"/>
    </source>
</evidence>
<evidence type="ECO:0008006" key="9">
    <source>
        <dbReference type="Google" id="ProtNLM"/>
    </source>
</evidence>
<dbReference type="SUPFAM" id="SSF144091">
    <property type="entry name" value="Rhomboid-like"/>
    <property type="match status" value="1"/>
</dbReference>
<dbReference type="EMBL" id="JANAWD010000273">
    <property type="protein sequence ID" value="KAJ3482436.1"/>
    <property type="molecule type" value="Genomic_DNA"/>
</dbReference>
<dbReference type="PANTHER" id="PTHR13377:SF3">
    <property type="entry name" value="TRANSMEMBRANE PROTEIN 115"/>
    <property type="match status" value="1"/>
</dbReference>
<keyword evidence="2 6" id="KW-0812">Transmembrane</keyword>
<feature type="transmembrane region" description="Helical" evidence="6">
    <location>
        <begin position="102"/>
        <end position="123"/>
    </location>
</feature>
<evidence type="ECO:0000256" key="5">
    <source>
        <dbReference type="SAM" id="MobiDB-lite"/>
    </source>
</evidence>
<gene>
    <name evidence="7" type="ORF">NLI96_g6987</name>
</gene>
<comment type="subcellular location">
    <subcellularLocation>
        <location evidence="1">Membrane</location>
        <topology evidence="1">Multi-pass membrane protein</topology>
    </subcellularLocation>
</comment>
<feature type="transmembrane region" description="Helical" evidence="6">
    <location>
        <begin position="135"/>
        <end position="154"/>
    </location>
</feature>
<keyword evidence="8" id="KW-1185">Reference proteome</keyword>
<dbReference type="GO" id="GO:0005794">
    <property type="term" value="C:Golgi apparatus"/>
    <property type="evidence" value="ECO:0007669"/>
    <property type="project" value="TreeGrafter"/>
</dbReference>